<evidence type="ECO:0000256" key="4">
    <source>
        <dbReference type="ARBA" id="ARBA00022821"/>
    </source>
</evidence>
<evidence type="ECO:0000256" key="3">
    <source>
        <dbReference type="ARBA" id="ARBA00022741"/>
    </source>
</evidence>
<reference evidence="7 8" key="1">
    <citation type="journal article" date="2023" name="Hortic Res">
        <title>Pangenome of water caltrop reveals structural variations and asymmetric subgenome divergence after allopolyploidization.</title>
        <authorList>
            <person name="Zhang X."/>
            <person name="Chen Y."/>
            <person name="Wang L."/>
            <person name="Yuan Y."/>
            <person name="Fang M."/>
            <person name="Shi L."/>
            <person name="Lu R."/>
            <person name="Comes H.P."/>
            <person name="Ma Y."/>
            <person name="Chen Y."/>
            <person name="Huang G."/>
            <person name="Zhou Y."/>
            <person name="Zheng Z."/>
            <person name="Qiu Y."/>
        </authorList>
    </citation>
    <scope>NUCLEOTIDE SEQUENCE [LARGE SCALE GENOMIC DNA]</scope>
    <source>
        <tissue evidence="7">Roots</tissue>
    </source>
</reference>
<keyword evidence="4" id="KW-0611">Plant defense</keyword>
<feature type="domain" description="RPW8" evidence="6">
    <location>
        <begin position="1"/>
        <end position="151"/>
    </location>
</feature>
<dbReference type="PANTHER" id="PTHR36766">
    <property type="entry name" value="PLANT BROAD-SPECTRUM MILDEW RESISTANCE PROTEIN RPW8"/>
    <property type="match status" value="1"/>
</dbReference>
<dbReference type="EMBL" id="JAXIOK010000013">
    <property type="protein sequence ID" value="KAK4756333.1"/>
    <property type="molecule type" value="Genomic_DNA"/>
</dbReference>
<dbReference type="GO" id="GO:0006952">
    <property type="term" value="P:defense response"/>
    <property type="evidence" value="ECO:0007669"/>
    <property type="project" value="UniProtKB-KW"/>
</dbReference>
<dbReference type="FunFam" id="3.40.50.300:FF:001091">
    <property type="entry name" value="Probable disease resistance protein At1g61300"/>
    <property type="match status" value="1"/>
</dbReference>
<name>A0AAN7PZ87_9MYRT</name>
<dbReference type="InterPro" id="IPR041118">
    <property type="entry name" value="Rx_N"/>
</dbReference>
<sequence>MAELILGSVVSSITEQATSLISREIGGALGAKDELKKLWDTVQAIKAVLAEAERRQVQDKAIRDWLKKVSGAVYEADDLLDDYSTEIKRRRLMEGNPNNRMMKELRTFFSSFNRVLYNFKMADRVKSIRETLNTINQNKEKYNLGEDNTGNAPHNQIRDYMEKKKERDDDPYFCQSHLFGRDDDSKKICTRLFNDSTSDENVSVIPIIGIGGLGKTALAKQIYNDEKVDKHFSLKFWVCVSHNFDEKIILKKILQQYVQQCDGIKKVEEDCRADELRKKIEGKKYLLVLDDVWNENRGIWLNLENYLKNGARGSKILVTARSESVVKIMTRDIPYRLEGLSMENSLALLMKMAHKKEDEWKNQILEEIGREIVSKCGKVPLAIMTIGRLLCYKYTEKDWEIFNSQEFAGIKQETDDILPTLKLSYDILPSSNALLIVAYFPRTMSLAQLS</sequence>
<dbReference type="AlphaFoldDB" id="A0AAN7PZ87"/>
<keyword evidence="8" id="KW-1185">Reference proteome</keyword>
<evidence type="ECO:0000313" key="7">
    <source>
        <dbReference type="EMBL" id="KAK4756333.1"/>
    </source>
</evidence>
<dbReference type="GO" id="GO:0005524">
    <property type="term" value="F:ATP binding"/>
    <property type="evidence" value="ECO:0007669"/>
    <property type="project" value="UniProtKB-KW"/>
</dbReference>
<dbReference type="Gene3D" id="3.40.50.300">
    <property type="entry name" value="P-loop containing nucleotide triphosphate hydrolases"/>
    <property type="match status" value="1"/>
</dbReference>
<comment type="caution">
    <text evidence="7">The sequence shown here is derived from an EMBL/GenBank/DDBJ whole genome shotgun (WGS) entry which is preliminary data.</text>
</comment>
<dbReference type="InterPro" id="IPR002182">
    <property type="entry name" value="NB-ARC"/>
</dbReference>
<evidence type="ECO:0000256" key="1">
    <source>
        <dbReference type="ARBA" id="ARBA00008894"/>
    </source>
</evidence>
<dbReference type="Pfam" id="PF00931">
    <property type="entry name" value="NB-ARC"/>
    <property type="match status" value="1"/>
</dbReference>
<protein>
    <recommendedName>
        <fullName evidence="6">RPW8 domain-containing protein</fullName>
    </recommendedName>
</protein>
<dbReference type="Gene3D" id="1.20.5.4130">
    <property type="match status" value="1"/>
</dbReference>
<dbReference type="InterPro" id="IPR042197">
    <property type="entry name" value="Apaf_helical"/>
</dbReference>
<dbReference type="InterPro" id="IPR008808">
    <property type="entry name" value="Powdery_mildew-R_dom"/>
</dbReference>
<accession>A0AAN7PZ87</accession>
<dbReference type="Proteomes" id="UP001345219">
    <property type="component" value="Chromosome 6"/>
</dbReference>
<keyword evidence="2" id="KW-0677">Repeat</keyword>
<dbReference type="PRINTS" id="PR00364">
    <property type="entry name" value="DISEASERSIST"/>
</dbReference>
<dbReference type="Gene3D" id="1.10.8.430">
    <property type="entry name" value="Helical domain of apoptotic protease-activating factors"/>
    <property type="match status" value="1"/>
</dbReference>
<comment type="similarity">
    <text evidence="1">Belongs to the disease resistance NB-LRR family.</text>
</comment>
<evidence type="ECO:0000259" key="6">
    <source>
        <dbReference type="PROSITE" id="PS51153"/>
    </source>
</evidence>
<gene>
    <name evidence="7" type="ORF">SAY87_006460</name>
</gene>
<dbReference type="GO" id="GO:0043531">
    <property type="term" value="F:ADP binding"/>
    <property type="evidence" value="ECO:0007669"/>
    <property type="project" value="InterPro"/>
</dbReference>
<dbReference type="InterPro" id="IPR027417">
    <property type="entry name" value="P-loop_NTPase"/>
</dbReference>
<evidence type="ECO:0000313" key="8">
    <source>
        <dbReference type="Proteomes" id="UP001345219"/>
    </source>
</evidence>
<evidence type="ECO:0000256" key="2">
    <source>
        <dbReference type="ARBA" id="ARBA00022737"/>
    </source>
</evidence>
<keyword evidence="5" id="KW-0067">ATP-binding</keyword>
<dbReference type="Pfam" id="PF18052">
    <property type="entry name" value="Rx_N"/>
    <property type="match status" value="1"/>
</dbReference>
<dbReference type="SUPFAM" id="SSF52540">
    <property type="entry name" value="P-loop containing nucleoside triphosphate hydrolases"/>
    <property type="match status" value="1"/>
</dbReference>
<dbReference type="PROSITE" id="PS51153">
    <property type="entry name" value="RPW8"/>
    <property type="match status" value="1"/>
</dbReference>
<organism evidence="7 8">
    <name type="scientific">Trapa incisa</name>
    <dbReference type="NCBI Taxonomy" id="236973"/>
    <lineage>
        <taxon>Eukaryota</taxon>
        <taxon>Viridiplantae</taxon>
        <taxon>Streptophyta</taxon>
        <taxon>Embryophyta</taxon>
        <taxon>Tracheophyta</taxon>
        <taxon>Spermatophyta</taxon>
        <taxon>Magnoliopsida</taxon>
        <taxon>eudicotyledons</taxon>
        <taxon>Gunneridae</taxon>
        <taxon>Pentapetalae</taxon>
        <taxon>rosids</taxon>
        <taxon>malvids</taxon>
        <taxon>Myrtales</taxon>
        <taxon>Lythraceae</taxon>
        <taxon>Trapa</taxon>
    </lineage>
</organism>
<dbReference type="PANTHER" id="PTHR36766:SF70">
    <property type="entry name" value="DISEASE RESISTANCE PROTEIN RGA4"/>
    <property type="match status" value="1"/>
</dbReference>
<evidence type="ECO:0000256" key="5">
    <source>
        <dbReference type="ARBA" id="ARBA00022840"/>
    </source>
</evidence>
<keyword evidence="3" id="KW-0547">Nucleotide-binding</keyword>
<proteinExistence type="inferred from homology"/>